<dbReference type="InterPro" id="IPR029169">
    <property type="entry name" value="PCNP"/>
</dbReference>
<organism evidence="11 12">
    <name type="scientific">Clytia hemisphaerica</name>
    <dbReference type="NCBI Taxonomy" id="252671"/>
    <lineage>
        <taxon>Eukaryota</taxon>
        <taxon>Metazoa</taxon>
        <taxon>Cnidaria</taxon>
        <taxon>Hydrozoa</taxon>
        <taxon>Hydroidolina</taxon>
        <taxon>Leptothecata</taxon>
        <taxon>Obeliida</taxon>
        <taxon>Clytiidae</taxon>
        <taxon>Clytia</taxon>
    </lineage>
</organism>
<feature type="region of interest" description="Disordered" evidence="10">
    <location>
        <begin position="1"/>
        <end position="169"/>
    </location>
</feature>
<evidence type="ECO:0000256" key="1">
    <source>
        <dbReference type="ARBA" id="ARBA00002646"/>
    </source>
</evidence>
<keyword evidence="12" id="KW-1185">Reference proteome</keyword>
<keyword evidence="8" id="KW-0539">Nucleus</keyword>
<dbReference type="Proteomes" id="UP000594262">
    <property type="component" value="Unplaced"/>
</dbReference>
<name>A0A7M5UQB6_9CNID</name>
<evidence type="ECO:0000256" key="9">
    <source>
        <dbReference type="ARBA" id="ARBA00023306"/>
    </source>
</evidence>
<reference evidence="11" key="1">
    <citation type="submission" date="2021-01" db="UniProtKB">
        <authorList>
            <consortium name="EnsemblMetazoa"/>
        </authorList>
    </citation>
    <scope>IDENTIFICATION</scope>
</reference>
<evidence type="ECO:0000313" key="12">
    <source>
        <dbReference type="Proteomes" id="UP000594262"/>
    </source>
</evidence>
<comment type="function">
    <text evidence="1">May be involved in cell cycle regulation.</text>
</comment>
<evidence type="ECO:0000256" key="3">
    <source>
        <dbReference type="ARBA" id="ARBA00011097"/>
    </source>
</evidence>
<dbReference type="Pfam" id="PF15473">
    <property type="entry name" value="PCNP"/>
    <property type="match status" value="1"/>
</dbReference>
<comment type="subunit">
    <text evidence="3">Interacts with UHRF2/NIRF.</text>
</comment>
<feature type="compositionally biased region" description="Basic and acidic residues" evidence="10">
    <location>
        <begin position="28"/>
        <end position="95"/>
    </location>
</feature>
<sequence>MSSDRYSNDLNSRRYHEDRGNRNRSRSRSRDRDSHRHRDDRHDRRRSYDKDRDRNRGRDERRRDNRHERRYEDEKRRHFTESESRSIKKSDESKEPNTSSSKPFSFQLKPKVECTEETKQQTSTSKSFTVQLDTNKVKTQKDLPVLQKPKGNVASVFNNDSESEEEEMPLEARMKMRNVGRDTITSSGPNSFGKGKEGFTKNSFKNFELSMKPRNSFEKQIDYQKD</sequence>
<evidence type="ECO:0000256" key="7">
    <source>
        <dbReference type="ARBA" id="ARBA00022990"/>
    </source>
</evidence>
<protein>
    <recommendedName>
        <fullName evidence="4">PEST proteolytic signal-containing nuclear protein</fullName>
    </recommendedName>
</protein>
<feature type="compositionally biased region" description="Basic and acidic residues" evidence="10">
    <location>
        <begin position="11"/>
        <end position="21"/>
    </location>
</feature>
<evidence type="ECO:0000256" key="10">
    <source>
        <dbReference type="SAM" id="MobiDB-lite"/>
    </source>
</evidence>
<feature type="compositionally biased region" description="Basic and acidic residues" evidence="10">
    <location>
        <begin position="110"/>
        <end position="119"/>
    </location>
</feature>
<dbReference type="GO" id="GO:0043161">
    <property type="term" value="P:proteasome-mediated ubiquitin-dependent protein catabolic process"/>
    <property type="evidence" value="ECO:0007669"/>
    <property type="project" value="TreeGrafter"/>
</dbReference>
<accession>A0A7M5UQB6</accession>
<evidence type="ECO:0000313" key="11">
    <source>
        <dbReference type="EnsemblMetazoa" id="CLYHEMP002788.1"/>
    </source>
</evidence>
<evidence type="ECO:0000256" key="6">
    <source>
        <dbReference type="ARBA" id="ARBA00022843"/>
    </source>
</evidence>
<keyword evidence="6" id="KW-0832">Ubl conjugation</keyword>
<dbReference type="OrthoDB" id="5981432at2759"/>
<dbReference type="GO" id="GO:0016567">
    <property type="term" value="P:protein ubiquitination"/>
    <property type="evidence" value="ECO:0007669"/>
    <property type="project" value="InterPro"/>
</dbReference>
<feature type="compositionally biased region" description="Polar residues" evidence="10">
    <location>
        <begin position="1"/>
        <end position="10"/>
    </location>
</feature>
<dbReference type="PANTHER" id="PTHR16523:SF6">
    <property type="entry name" value="PEST PROTEOLYTIC SIGNAL-CONTAINING NUCLEAR PROTEIN"/>
    <property type="match status" value="1"/>
</dbReference>
<keyword evidence="5" id="KW-0597">Phosphoprotein</keyword>
<dbReference type="EnsemblMetazoa" id="CLYHEMT002788.1">
    <property type="protein sequence ID" value="CLYHEMP002788.1"/>
    <property type="gene ID" value="CLYHEMG002788"/>
</dbReference>
<dbReference type="RefSeq" id="XP_066930369.1">
    <property type="nucleotide sequence ID" value="XM_067074268.1"/>
</dbReference>
<evidence type="ECO:0000256" key="2">
    <source>
        <dbReference type="ARBA" id="ARBA00004123"/>
    </source>
</evidence>
<keyword evidence="9" id="KW-0131">Cell cycle</keyword>
<keyword evidence="7" id="KW-0007">Acetylation</keyword>
<dbReference type="PANTHER" id="PTHR16523">
    <property type="entry name" value="PEST PROTEOLYTIC SIGNAL-CONTAINING NUCLEAR PROTEIN"/>
    <property type="match status" value="1"/>
</dbReference>
<dbReference type="AlphaFoldDB" id="A0A7M5UQB6"/>
<evidence type="ECO:0000256" key="8">
    <source>
        <dbReference type="ARBA" id="ARBA00023242"/>
    </source>
</evidence>
<comment type="subcellular location">
    <subcellularLocation>
        <location evidence="2">Nucleus</location>
    </subcellularLocation>
</comment>
<proteinExistence type="predicted"/>
<evidence type="ECO:0000256" key="4">
    <source>
        <dbReference type="ARBA" id="ARBA00022059"/>
    </source>
</evidence>
<evidence type="ECO:0000256" key="5">
    <source>
        <dbReference type="ARBA" id="ARBA00022553"/>
    </source>
</evidence>
<dbReference type="GeneID" id="136817926"/>
<dbReference type="GO" id="GO:0005634">
    <property type="term" value="C:nucleus"/>
    <property type="evidence" value="ECO:0007669"/>
    <property type="project" value="UniProtKB-SubCell"/>
</dbReference>